<feature type="binding site" evidence="18">
    <location>
        <position position="90"/>
    </location>
    <ligand>
        <name>K(+)</name>
        <dbReference type="ChEBI" id="CHEBI:29103"/>
    </ligand>
</feature>
<comment type="cofactor">
    <cofactor evidence="18 19">
        <name>K(+)</name>
        <dbReference type="ChEBI" id="CHEBI:29103"/>
    </cofactor>
    <text evidence="18 19">Binds 1 potassium ion per subunit.</text>
</comment>
<dbReference type="PANTHER" id="PTHR12592">
    <property type="entry name" value="ATP-DEPENDENT (S)-NAD(P)H-HYDRATE DEHYDRATASE FAMILY MEMBER"/>
    <property type="match status" value="1"/>
</dbReference>
<evidence type="ECO:0000256" key="7">
    <source>
        <dbReference type="ARBA" id="ARBA00022840"/>
    </source>
</evidence>
<evidence type="ECO:0000313" key="22">
    <source>
        <dbReference type="EMBL" id="ACP34041.1"/>
    </source>
</evidence>
<evidence type="ECO:0000256" key="1">
    <source>
        <dbReference type="ARBA" id="ARBA00000013"/>
    </source>
</evidence>
<sequence length="563" mass="56895">MCAAPRSASRSCRAATSSGALPANPRARVWVMRPAYTVAAVRAAEKRLLKQQSHEEQLMKLAAAAVAEAASVMLEERPGAVLILAGSGGNGGDGLYAGAALASRGVSVHALVPERCHEEALAAFRSAGGAVLSADALPSGSALVIDAIAGLGSARGLSGTALSLYREATAAGATVLAVDMPTGVDADTGVCAADAVRADITVTFGSPRLGHALAAECGQVVVSDLFLPGAPSFAATLAELDEPAAFIAHEPSVPTPFTWQSGELDLPDGRASRPWPVGCTGPIVDPTPGARSDKYSGGVVALAAGSDIYPGAGILCTTAAVRATPSMVRFIGDNSITCLLPELVCHPDVSSAGQAQAWVVGPGRGTDAAAATELRKVLAQGLPTVIDADALTLLARNTSLRQKATEHPMTILTPHEGEFSRLYEATFGSAPDASAGWAAALHELAEELHSIILLKGRLTRVTAPGQPIYSFNAGHSFAATPGSGDALSGILGAVVAQLFASPSTETGADPTARTITEVLHAGAIHAHAAAIAAETPDGFAPCSASQIAAAIPQAIARLVNAKR</sequence>
<accession>C3PKE0</accession>
<dbReference type="AlphaFoldDB" id="C3PKE0"/>
<feature type="binding site" evidence="18">
    <location>
        <position position="146"/>
    </location>
    <ligand>
        <name>K(+)</name>
        <dbReference type="ChEBI" id="CHEBI:29103"/>
    </ligand>
</feature>
<evidence type="ECO:0000259" key="20">
    <source>
        <dbReference type="PROSITE" id="PS51383"/>
    </source>
</evidence>
<dbReference type="InterPro" id="IPR004443">
    <property type="entry name" value="YjeF_N_dom"/>
</dbReference>
<dbReference type="PROSITE" id="PS51385">
    <property type="entry name" value="YJEF_N"/>
    <property type="match status" value="1"/>
</dbReference>
<dbReference type="Proteomes" id="UP000002077">
    <property type="component" value="Chromosome"/>
</dbReference>
<dbReference type="GO" id="GO:0052855">
    <property type="term" value="F:ADP-dependent NAD(P)H-hydrate dehydratase activity"/>
    <property type="evidence" value="ECO:0007669"/>
    <property type="project" value="UniProtKB-UniRule"/>
</dbReference>
<keyword evidence="10 17" id="KW-0520">NAD</keyword>
<evidence type="ECO:0000256" key="18">
    <source>
        <dbReference type="HAMAP-Rule" id="MF_01966"/>
    </source>
</evidence>
<dbReference type="EC" id="5.1.99.6" evidence="19"/>
<dbReference type="EMBL" id="CP001601">
    <property type="protein sequence ID" value="ACP34041.1"/>
    <property type="molecule type" value="Genomic_DNA"/>
</dbReference>
<comment type="function">
    <text evidence="14 19">Bifunctional enzyme that catalyzes the epimerization of the S- and R-forms of NAD(P)HX and the dehydration of the S-form of NAD(P)HX at the expense of ADP, which is converted to AMP. This allows the repair of both epimers of NAD(P)HX, a damaged form of NAD(P)H that is a result of enzymatic or heat-dependent hydration.</text>
</comment>
<evidence type="ECO:0000256" key="3">
    <source>
        <dbReference type="ARBA" id="ARBA00006001"/>
    </source>
</evidence>
<keyword evidence="23" id="KW-1185">Reference proteome</keyword>
<comment type="subunit">
    <text evidence="17">Homotetramer.</text>
</comment>
<evidence type="ECO:0000259" key="21">
    <source>
        <dbReference type="PROSITE" id="PS51385"/>
    </source>
</evidence>
<comment type="similarity">
    <text evidence="4 19">In the C-terminal section; belongs to the NnrD/CARKD family.</text>
</comment>
<protein>
    <recommendedName>
        <fullName evidence="19">Bifunctional NAD(P)H-hydrate repair enzyme</fullName>
    </recommendedName>
    <alternativeName>
        <fullName evidence="19">Nicotinamide nucleotide repair protein</fullName>
    </alternativeName>
    <domain>
        <recommendedName>
            <fullName evidence="19">ADP-dependent (S)-NAD(P)H-hydrate dehydratase</fullName>
            <ecNumber evidence="19">4.2.1.136</ecNumber>
        </recommendedName>
        <alternativeName>
            <fullName evidence="19">ADP-dependent NAD(P)HX dehydratase</fullName>
        </alternativeName>
    </domain>
    <domain>
        <recommendedName>
            <fullName evidence="19">NAD(P)H-hydrate epimerase</fullName>
            <ecNumber evidence="19">5.1.99.6</ecNumber>
        </recommendedName>
    </domain>
</protein>
<evidence type="ECO:0000256" key="16">
    <source>
        <dbReference type="ARBA" id="ARBA00049209"/>
    </source>
</evidence>
<evidence type="ECO:0000256" key="6">
    <source>
        <dbReference type="ARBA" id="ARBA00022741"/>
    </source>
</evidence>
<evidence type="ECO:0000256" key="2">
    <source>
        <dbReference type="ARBA" id="ARBA00000909"/>
    </source>
</evidence>
<evidence type="ECO:0000256" key="9">
    <source>
        <dbReference type="ARBA" id="ARBA00022958"/>
    </source>
</evidence>
<feature type="binding site" evidence="17">
    <location>
        <position position="484"/>
    </location>
    <ligand>
        <name>AMP</name>
        <dbReference type="ChEBI" id="CHEBI:456215"/>
    </ligand>
</feature>
<dbReference type="Gene3D" id="3.40.1190.20">
    <property type="match status" value="1"/>
</dbReference>
<name>C3PKE0_CORA7</name>
<dbReference type="PROSITE" id="PS51383">
    <property type="entry name" value="YJEF_C_3"/>
    <property type="match status" value="1"/>
</dbReference>
<comment type="catalytic activity">
    <reaction evidence="2 18 19">
        <text>(6R)-NADPHX = (6S)-NADPHX</text>
        <dbReference type="Rhea" id="RHEA:32227"/>
        <dbReference type="ChEBI" id="CHEBI:64076"/>
        <dbReference type="ChEBI" id="CHEBI:64077"/>
        <dbReference type="EC" id="5.1.99.6"/>
    </reaction>
</comment>
<dbReference type="InterPro" id="IPR036652">
    <property type="entry name" value="YjeF_N_dom_sf"/>
</dbReference>
<keyword evidence="6 17" id="KW-0547">Nucleotide-binding</keyword>
<evidence type="ECO:0000256" key="10">
    <source>
        <dbReference type="ARBA" id="ARBA00023027"/>
    </source>
</evidence>
<dbReference type="GO" id="GO:0110051">
    <property type="term" value="P:metabolite repair"/>
    <property type="evidence" value="ECO:0007669"/>
    <property type="project" value="TreeGrafter"/>
</dbReference>
<feature type="binding site" evidence="18">
    <location>
        <begin position="89"/>
        <end position="93"/>
    </location>
    <ligand>
        <name>(6S)-NADPHX</name>
        <dbReference type="ChEBI" id="CHEBI:64076"/>
    </ligand>
</feature>
<dbReference type="HAMAP" id="MF_01966">
    <property type="entry name" value="NADHX_epimerase"/>
    <property type="match status" value="1"/>
</dbReference>
<dbReference type="Pfam" id="PF03853">
    <property type="entry name" value="YjeF_N"/>
    <property type="match status" value="1"/>
</dbReference>
<dbReference type="GO" id="GO:0046496">
    <property type="term" value="P:nicotinamide nucleotide metabolic process"/>
    <property type="evidence" value="ECO:0007669"/>
    <property type="project" value="UniProtKB-UniRule"/>
</dbReference>
<dbReference type="STRING" id="548476.cauri_2450"/>
<evidence type="ECO:0000256" key="15">
    <source>
        <dbReference type="ARBA" id="ARBA00048238"/>
    </source>
</evidence>
<dbReference type="KEGG" id="car:cauri_2450"/>
<evidence type="ECO:0000256" key="12">
    <source>
        <dbReference type="ARBA" id="ARBA00023239"/>
    </source>
</evidence>
<dbReference type="eggNOG" id="COG0063">
    <property type="taxonomic scope" value="Bacteria"/>
</dbReference>
<dbReference type="InterPro" id="IPR030677">
    <property type="entry name" value="Nnr"/>
</dbReference>
<keyword evidence="13" id="KW-0511">Multifunctional enzyme</keyword>
<dbReference type="Pfam" id="PF01256">
    <property type="entry name" value="Carb_kinase"/>
    <property type="match status" value="1"/>
</dbReference>
<evidence type="ECO:0000256" key="4">
    <source>
        <dbReference type="ARBA" id="ARBA00009524"/>
    </source>
</evidence>
<comment type="function">
    <text evidence="18">Catalyzes the epimerization of the S- and R-forms of NAD(P)HX, a damaged form of NAD(P)H that is a result of enzymatic or heat-dependent hydration. This is a prerequisite for the S-specific NAD(P)H-hydrate dehydratase to allow the repair of both epimers of NAD(P)HX.</text>
</comment>
<comment type="catalytic activity">
    <reaction evidence="16 17 19">
        <text>(6S)-NADPHX + ADP = AMP + phosphate + NADPH + H(+)</text>
        <dbReference type="Rhea" id="RHEA:32235"/>
        <dbReference type="ChEBI" id="CHEBI:15378"/>
        <dbReference type="ChEBI" id="CHEBI:43474"/>
        <dbReference type="ChEBI" id="CHEBI:57783"/>
        <dbReference type="ChEBI" id="CHEBI:64076"/>
        <dbReference type="ChEBI" id="CHEBI:456215"/>
        <dbReference type="ChEBI" id="CHEBI:456216"/>
        <dbReference type="EC" id="4.2.1.136"/>
    </reaction>
</comment>
<dbReference type="Gene3D" id="3.40.50.10260">
    <property type="entry name" value="YjeF N-terminal domain"/>
    <property type="match status" value="1"/>
</dbReference>
<comment type="caution">
    <text evidence="18">Lacks conserved residue(s) required for the propagation of feature annotation.</text>
</comment>
<feature type="binding site" evidence="17">
    <location>
        <begin position="455"/>
        <end position="459"/>
    </location>
    <ligand>
        <name>AMP</name>
        <dbReference type="ChEBI" id="CHEBI:456215"/>
    </ligand>
</feature>
<keyword evidence="5 18" id="KW-0479">Metal-binding</keyword>
<feature type="domain" description="YjeF N-terminal" evidence="21">
    <location>
        <begin position="41"/>
        <end position="233"/>
    </location>
</feature>
<keyword evidence="12 17" id="KW-0456">Lyase</keyword>
<evidence type="ECO:0000256" key="17">
    <source>
        <dbReference type="HAMAP-Rule" id="MF_01965"/>
    </source>
</evidence>
<dbReference type="CDD" id="cd01171">
    <property type="entry name" value="YXKO-related"/>
    <property type="match status" value="1"/>
</dbReference>
<organism evidence="22 23">
    <name type="scientific">Corynebacterium aurimucosum (strain ATCC 700975 / DSM 44827 / CIP 107346 / CN-1)</name>
    <name type="common">Corynebacterium nigricans</name>
    <dbReference type="NCBI Taxonomy" id="548476"/>
    <lineage>
        <taxon>Bacteria</taxon>
        <taxon>Bacillati</taxon>
        <taxon>Actinomycetota</taxon>
        <taxon>Actinomycetes</taxon>
        <taxon>Mycobacteriales</taxon>
        <taxon>Corynebacteriaceae</taxon>
        <taxon>Corynebacterium</taxon>
    </lineage>
</organism>
<dbReference type="InterPro" id="IPR000631">
    <property type="entry name" value="CARKD"/>
</dbReference>
<feature type="binding site" evidence="17">
    <location>
        <position position="312"/>
    </location>
    <ligand>
        <name>(6S)-NADPHX</name>
        <dbReference type="ChEBI" id="CHEBI:64076"/>
    </ligand>
</feature>
<comment type="similarity">
    <text evidence="3 19">In the N-terminal section; belongs to the NnrE/AIBP family.</text>
</comment>
<dbReference type="PANTHER" id="PTHR12592:SF0">
    <property type="entry name" value="ATP-DEPENDENT (S)-NAD(P)H-HYDRATE DEHYDRATASE"/>
    <property type="match status" value="1"/>
</dbReference>
<evidence type="ECO:0000256" key="19">
    <source>
        <dbReference type="PIRNR" id="PIRNR017184"/>
    </source>
</evidence>
<feature type="binding site" evidence="17">
    <location>
        <position position="485"/>
    </location>
    <ligand>
        <name>(6S)-NADPHX</name>
        <dbReference type="ChEBI" id="CHEBI:64076"/>
    </ligand>
</feature>
<comment type="catalytic activity">
    <reaction evidence="1 18 19">
        <text>(6R)-NADHX = (6S)-NADHX</text>
        <dbReference type="Rhea" id="RHEA:32215"/>
        <dbReference type="ChEBI" id="CHEBI:64074"/>
        <dbReference type="ChEBI" id="CHEBI:64075"/>
        <dbReference type="EC" id="5.1.99.6"/>
    </reaction>
</comment>
<dbReference type="HAMAP" id="MF_01965">
    <property type="entry name" value="NADHX_dehydratase"/>
    <property type="match status" value="1"/>
</dbReference>
<evidence type="ECO:0000256" key="8">
    <source>
        <dbReference type="ARBA" id="ARBA00022857"/>
    </source>
</evidence>
<dbReference type="GO" id="GO:0005524">
    <property type="term" value="F:ATP binding"/>
    <property type="evidence" value="ECO:0007669"/>
    <property type="project" value="UniProtKB-UniRule"/>
</dbReference>
<keyword evidence="7 17" id="KW-0067">ATP-binding</keyword>
<feature type="binding site" evidence="17">
    <location>
        <position position="363"/>
    </location>
    <ligand>
        <name>(6S)-NADPHX</name>
        <dbReference type="ChEBI" id="CHEBI:64076"/>
    </ligand>
</feature>
<dbReference type="SUPFAM" id="SSF64153">
    <property type="entry name" value="YjeF N-terminal domain-like"/>
    <property type="match status" value="1"/>
</dbReference>
<dbReference type="PIRSF" id="PIRSF017184">
    <property type="entry name" value="Nnr"/>
    <property type="match status" value="1"/>
</dbReference>
<evidence type="ECO:0000256" key="11">
    <source>
        <dbReference type="ARBA" id="ARBA00023235"/>
    </source>
</evidence>
<dbReference type="GO" id="GO:0052856">
    <property type="term" value="F:NAD(P)HX epimerase activity"/>
    <property type="evidence" value="ECO:0007669"/>
    <property type="project" value="UniProtKB-UniRule"/>
</dbReference>
<proteinExistence type="inferred from homology"/>
<dbReference type="InterPro" id="IPR029056">
    <property type="entry name" value="Ribokinase-like"/>
</dbReference>
<comment type="cofactor">
    <cofactor evidence="17">
        <name>Mg(2+)</name>
        <dbReference type="ChEBI" id="CHEBI:18420"/>
    </cofactor>
</comment>
<dbReference type="eggNOG" id="COG0062">
    <property type="taxonomic scope" value="Bacteria"/>
</dbReference>
<comment type="similarity">
    <text evidence="18">Belongs to the NnrE/AIBP family.</text>
</comment>
<feature type="binding site" evidence="18">
    <location>
        <position position="179"/>
    </location>
    <ligand>
        <name>(6S)-NADPHX</name>
        <dbReference type="ChEBI" id="CHEBI:64076"/>
    </ligand>
</feature>
<dbReference type="NCBIfam" id="TIGR00197">
    <property type="entry name" value="yjeF_nterm"/>
    <property type="match status" value="1"/>
</dbReference>
<dbReference type="EC" id="4.2.1.136" evidence="19"/>
<evidence type="ECO:0000256" key="13">
    <source>
        <dbReference type="ARBA" id="ARBA00023268"/>
    </source>
</evidence>
<keyword evidence="11 18" id="KW-0413">Isomerase</keyword>
<comment type="similarity">
    <text evidence="17">Belongs to the NnrD/CARKD family.</text>
</comment>
<feature type="binding site" evidence="18">
    <location>
        <begin position="150"/>
        <end position="156"/>
    </location>
    <ligand>
        <name>(6S)-NADPHX</name>
        <dbReference type="ChEBI" id="CHEBI:64076"/>
    </ligand>
</feature>
<dbReference type="HOGENOM" id="CLU_024853_4_0_11"/>
<feature type="domain" description="YjeF C-terminal" evidence="20">
    <location>
        <begin position="277"/>
        <end position="558"/>
    </location>
</feature>
<reference evidence="22 23" key="1">
    <citation type="journal article" date="2010" name="BMC Genomics">
        <title>Complete genome sequence and lifestyle of black-pigmented Corynebacterium aurimucosum ATCC 700975 (formerly C. nigricans CN-1) isolated from a vaginal swab of a woman with spontaneous abortion.</title>
        <authorList>
            <person name="Trost E."/>
            <person name="Gotker S."/>
            <person name="Schneider J."/>
            <person name="Schneiker-Bekel S."/>
            <person name="Szczepanowski R."/>
            <person name="Tilker A."/>
            <person name="Viehoever P."/>
            <person name="Arnold W."/>
            <person name="Bekel T."/>
            <person name="Blom J."/>
            <person name="Gartemann K.H."/>
            <person name="Linke B."/>
            <person name="Goesmann A."/>
            <person name="Puhler A."/>
            <person name="Shukla S.K."/>
            <person name="Tauch A."/>
        </authorList>
    </citation>
    <scope>NUCLEOTIDE SEQUENCE [LARGE SCALE GENOMIC DNA]</scope>
    <source>
        <strain evidence="23">ATCC 700975 / DSM 44827 / CIP 107346 / CN-1</strain>
    </source>
</reference>
<comment type="function">
    <text evidence="17">Catalyzes the dehydration of the S-form of NAD(P)HX at the expense of ADP, which is converted to AMP. Together with NAD(P)HX epimerase, which catalyzes the epimerization of the S- and R-forms, the enzyme allows the repair of both epimers of NAD(P)HX, a damaged form of NAD(P)H that is a result of enzymatic or heat-dependent hydration.</text>
</comment>
<evidence type="ECO:0000313" key="23">
    <source>
        <dbReference type="Proteomes" id="UP000002077"/>
    </source>
</evidence>
<feature type="binding site" evidence="17">
    <location>
        <position position="415"/>
    </location>
    <ligand>
        <name>(6S)-NADPHX</name>
        <dbReference type="ChEBI" id="CHEBI:64076"/>
    </ligand>
</feature>
<dbReference type="GO" id="GO:0046872">
    <property type="term" value="F:metal ion binding"/>
    <property type="evidence" value="ECO:0007669"/>
    <property type="project" value="UniProtKB-UniRule"/>
</dbReference>
<gene>
    <name evidence="18" type="primary">nnrE</name>
    <name evidence="17" type="synonym">nnrD</name>
    <name evidence="22" type="ordered locus">cauri_2450</name>
</gene>
<comment type="catalytic activity">
    <reaction evidence="15 17 19">
        <text>(6S)-NADHX + ADP = AMP + phosphate + NADH + H(+)</text>
        <dbReference type="Rhea" id="RHEA:32223"/>
        <dbReference type="ChEBI" id="CHEBI:15378"/>
        <dbReference type="ChEBI" id="CHEBI:43474"/>
        <dbReference type="ChEBI" id="CHEBI:57945"/>
        <dbReference type="ChEBI" id="CHEBI:64074"/>
        <dbReference type="ChEBI" id="CHEBI:456215"/>
        <dbReference type="ChEBI" id="CHEBI:456216"/>
        <dbReference type="EC" id="4.2.1.136"/>
    </reaction>
</comment>
<keyword evidence="9 18" id="KW-0630">Potassium</keyword>
<keyword evidence="8 17" id="KW-0521">NADP</keyword>
<dbReference type="SUPFAM" id="SSF53613">
    <property type="entry name" value="Ribokinase-like"/>
    <property type="match status" value="1"/>
</dbReference>
<feature type="binding site" evidence="18">
    <location>
        <position position="182"/>
    </location>
    <ligand>
        <name>K(+)</name>
        <dbReference type="ChEBI" id="CHEBI:29103"/>
    </ligand>
</feature>
<evidence type="ECO:0000256" key="5">
    <source>
        <dbReference type="ARBA" id="ARBA00022723"/>
    </source>
</evidence>
<evidence type="ECO:0000256" key="14">
    <source>
        <dbReference type="ARBA" id="ARBA00025153"/>
    </source>
</evidence>